<dbReference type="GO" id="GO:0005085">
    <property type="term" value="F:guanyl-nucleotide exchange factor activity"/>
    <property type="evidence" value="ECO:0007669"/>
    <property type="project" value="InterPro"/>
</dbReference>
<dbReference type="GO" id="GO:0007264">
    <property type="term" value="P:small GTPase-mediated signal transduction"/>
    <property type="evidence" value="ECO:0007669"/>
    <property type="project" value="InterPro"/>
</dbReference>
<accession>A0A4Y2J1W3</accession>
<evidence type="ECO:0000256" key="1">
    <source>
        <dbReference type="PROSITE-ProRule" id="PRU00983"/>
    </source>
</evidence>
<evidence type="ECO:0000313" key="3">
    <source>
        <dbReference type="EMBL" id="GBM83152.1"/>
    </source>
</evidence>
<dbReference type="PROSITE" id="PS51650">
    <property type="entry name" value="C2_DOCK"/>
    <property type="match status" value="1"/>
</dbReference>
<dbReference type="InterPro" id="IPR035892">
    <property type="entry name" value="C2_domain_sf"/>
</dbReference>
<proteinExistence type="inferred from homology"/>
<dbReference type="PANTHER" id="PTHR23317:SF76">
    <property type="entry name" value="LD20667P"/>
    <property type="match status" value="1"/>
</dbReference>
<dbReference type="PANTHER" id="PTHR23317">
    <property type="entry name" value="DEDICATOR OF CYTOKINESIS DOCK"/>
    <property type="match status" value="1"/>
</dbReference>
<evidence type="ECO:0000313" key="4">
    <source>
        <dbReference type="Proteomes" id="UP000499080"/>
    </source>
</evidence>
<feature type="domain" description="C2 DOCK-type" evidence="2">
    <location>
        <begin position="74"/>
        <end position="121"/>
    </location>
</feature>
<evidence type="ECO:0000259" key="2">
    <source>
        <dbReference type="PROSITE" id="PS51650"/>
    </source>
</evidence>
<organism evidence="3 4">
    <name type="scientific">Araneus ventricosus</name>
    <name type="common">Orbweaver spider</name>
    <name type="synonym">Epeira ventricosa</name>
    <dbReference type="NCBI Taxonomy" id="182803"/>
    <lineage>
        <taxon>Eukaryota</taxon>
        <taxon>Metazoa</taxon>
        <taxon>Ecdysozoa</taxon>
        <taxon>Arthropoda</taxon>
        <taxon>Chelicerata</taxon>
        <taxon>Arachnida</taxon>
        <taxon>Araneae</taxon>
        <taxon>Araneomorphae</taxon>
        <taxon>Entelegynae</taxon>
        <taxon>Araneoidea</taxon>
        <taxon>Araneidae</taxon>
        <taxon>Araneus</taxon>
    </lineage>
</organism>
<comment type="caution">
    <text evidence="3">The sequence shown here is derived from an EMBL/GenBank/DDBJ whole genome shotgun (WGS) entry which is preliminary data.</text>
</comment>
<dbReference type="Gene3D" id="2.60.40.150">
    <property type="entry name" value="C2 domain"/>
    <property type="match status" value="1"/>
</dbReference>
<gene>
    <name evidence="3" type="primary">DOCK6</name>
    <name evidence="3" type="ORF">AVEN_184744_1</name>
</gene>
<name>A0A4Y2J1W3_ARAVE</name>
<protein>
    <submittedName>
        <fullName evidence="3">Dedicator of cytokinesis protein 6</fullName>
    </submittedName>
</protein>
<sequence length="121" mass="13970">MVLNDNSWYLNCFKFSAFIGILKLDIAPCPEEPKYCLTPELARLHPYPDEKGRPTKEILELPVKEIYVPHYSYRNLLFVYPKDVNFSNRPGSARNITCKIQYMASEEIHSALPVSNKTNGF</sequence>
<keyword evidence="4" id="KW-1185">Reference proteome</keyword>
<reference evidence="3 4" key="1">
    <citation type="journal article" date="2019" name="Sci. Rep.">
        <title>Orb-weaving spider Araneus ventricosus genome elucidates the spidroin gene catalogue.</title>
        <authorList>
            <person name="Kono N."/>
            <person name="Nakamura H."/>
            <person name="Ohtoshi R."/>
            <person name="Moran D.A.P."/>
            <person name="Shinohara A."/>
            <person name="Yoshida Y."/>
            <person name="Fujiwara M."/>
            <person name="Mori M."/>
            <person name="Tomita M."/>
            <person name="Arakawa K."/>
        </authorList>
    </citation>
    <scope>NUCLEOTIDE SEQUENCE [LARGE SCALE GENOMIC DNA]</scope>
</reference>
<dbReference type="EMBL" id="BGPR01003060">
    <property type="protein sequence ID" value="GBM83152.1"/>
    <property type="molecule type" value="Genomic_DNA"/>
</dbReference>
<dbReference type="Proteomes" id="UP000499080">
    <property type="component" value="Unassembled WGS sequence"/>
</dbReference>
<dbReference type="InterPro" id="IPR027007">
    <property type="entry name" value="C2_DOCK-type_domain"/>
</dbReference>
<dbReference type="OrthoDB" id="47328at2759"/>
<dbReference type="AlphaFoldDB" id="A0A4Y2J1W3"/>
<comment type="similarity">
    <text evidence="1">Belongs to the DOCK family.</text>
</comment>
<dbReference type="InterPro" id="IPR026791">
    <property type="entry name" value="DOCK"/>
</dbReference>